<evidence type="ECO:0000313" key="2">
    <source>
        <dbReference type="Proteomes" id="UP001060170"/>
    </source>
</evidence>
<gene>
    <name evidence="1" type="ORF">MJO28_011264</name>
</gene>
<protein>
    <submittedName>
        <fullName evidence="1">Uncharacterized protein</fullName>
    </submittedName>
</protein>
<proteinExistence type="predicted"/>
<dbReference type="EMBL" id="CM045875">
    <property type="protein sequence ID" value="KAI7943736.1"/>
    <property type="molecule type" value="Genomic_DNA"/>
</dbReference>
<dbReference type="Proteomes" id="UP001060170">
    <property type="component" value="Chromosome 11"/>
</dbReference>
<name>A0ACC0E276_9BASI</name>
<organism evidence="1 2">
    <name type="scientific">Puccinia striiformis f. sp. tritici</name>
    <dbReference type="NCBI Taxonomy" id="168172"/>
    <lineage>
        <taxon>Eukaryota</taxon>
        <taxon>Fungi</taxon>
        <taxon>Dikarya</taxon>
        <taxon>Basidiomycota</taxon>
        <taxon>Pucciniomycotina</taxon>
        <taxon>Pucciniomycetes</taxon>
        <taxon>Pucciniales</taxon>
        <taxon>Pucciniaceae</taxon>
        <taxon>Puccinia</taxon>
    </lineage>
</organism>
<comment type="caution">
    <text evidence="1">The sequence shown here is derived from an EMBL/GenBank/DDBJ whole genome shotgun (WGS) entry which is preliminary data.</text>
</comment>
<evidence type="ECO:0000313" key="1">
    <source>
        <dbReference type="EMBL" id="KAI7943736.1"/>
    </source>
</evidence>
<sequence length="68" mass="7990">MWFFVTHSNLSSSHFSCYQYSINAAYSITFQLFFDKPYKNTVCQEIFVVSLSQSTLFLQDEDFQHGSK</sequence>
<keyword evidence="2" id="KW-1185">Reference proteome</keyword>
<reference evidence="2" key="2">
    <citation type="journal article" date="2018" name="Mol. Plant Microbe Interact.">
        <title>Genome sequence resources for the wheat stripe rust pathogen (Puccinia striiformis f. sp. tritici) and the barley stripe rust pathogen (Puccinia striiformis f. sp. hordei).</title>
        <authorList>
            <person name="Xia C."/>
            <person name="Wang M."/>
            <person name="Yin C."/>
            <person name="Cornejo O.E."/>
            <person name="Hulbert S.H."/>
            <person name="Chen X."/>
        </authorList>
    </citation>
    <scope>NUCLEOTIDE SEQUENCE [LARGE SCALE GENOMIC DNA]</scope>
    <source>
        <strain evidence="2">93-210</strain>
    </source>
</reference>
<reference evidence="1 2" key="3">
    <citation type="journal article" date="2022" name="Microbiol. Spectr.">
        <title>Folding features and dynamics of 3D genome architecture in plant fungal pathogens.</title>
        <authorList>
            <person name="Xia C."/>
        </authorList>
    </citation>
    <scope>NUCLEOTIDE SEQUENCE [LARGE SCALE GENOMIC DNA]</scope>
    <source>
        <strain evidence="1 2">93-210</strain>
    </source>
</reference>
<accession>A0ACC0E276</accession>
<reference evidence="2" key="1">
    <citation type="journal article" date="2018" name="BMC Genomics">
        <title>Genomic insights into host adaptation between the wheat stripe rust pathogen (Puccinia striiformis f. sp. tritici) and the barley stripe rust pathogen (Puccinia striiformis f. sp. hordei).</title>
        <authorList>
            <person name="Xia C."/>
            <person name="Wang M."/>
            <person name="Yin C."/>
            <person name="Cornejo O.E."/>
            <person name="Hulbert S.H."/>
            <person name="Chen X."/>
        </authorList>
    </citation>
    <scope>NUCLEOTIDE SEQUENCE [LARGE SCALE GENOMIC DNA]</scope>
    <source>
        <strain evidence="2">93-210</strain>
    </source>
</reference>